<evidence type="ECO:0000313" key="2">
    <source>
        <dbReference type="Proteomes" id="UP000181992"/>
    </source>
</evidence>
<dbReference type="STRING" id="1805281.AUJ77_00255"/>
<accession>A0A1J4V250</accession>
<dbReference type="EMBL" id="MNVN01000003">
    <property type="protein sequence ID" value="OIO31228.1"/>
    <property type="molecule type" value="Genomic_DNA"/>
</dbReference>
<dbReference type="AlphaFoldDB" id="A0A1J4V250"/>
<gene>
    <name evidence="1" type="ORF">AUJ77_00255</name>
</gene>
<evidence type="ECO:0000313" key="1">
    <source>
        <dbReference type="EMBL" id="OIO31228.1"/>
    </source>
</evidence>
<sequence length="192" mass="22655">MKGVKMTANKEPQPHLSRKIRASLDKVWCLWRTINEIKRDIVSSCLVYRLYHCCMLSFFLQRFAREKRELFKLIEDESHNDFHLVFFLEIGEVLYSVGEFEEAIKCFDKVIKGIGYYNFDASVQAIMGKIESEIALHEWDIFRSSKVLSEIAHLCDTVRQDLRVVSDEVRFLTEKRLTHIVSLIENNYRLSV</sequence>
<comment type="caution">
    <text evidence="1">The sequence shown here is derived from an EMBL/GenBank/DDBJ whole genome shotgun (WGS) entry which is preliminary data.</text>
</comment>
<reference evidence="1 2" key="1">
    <citation type="journal article" date="2016" name="Environ. Microbiol.">
        <title>Genomic resolution of a cold subsurface aquifer community provides metabolic insights for novel microbes adapted to high CO concentrations.</title>
        <authorList>
            <person name="Probst A.J."/>
            <person name="Castelle C.J."/>
            <person name="Singh A."/>
            <person name="Brown C.T."/>
            <person name="Anantharaman K."/>
            <person name="Sharon I."/>
            <person name="Hug L.A."/>
            <person name="Burstein D."/>
            <person name="Emerson J.B."/>
            <person name="Thomas B.C."/>
            <person name="Banfield J.F."/>
        </authorList>
    </citation>
    <scope>NUCLEOTIDE SEQUENCE [LARGE SCALE GENOMIC DNA]</scope>
    <source>
        <strain evidence="1">CG1_02_43_90</strain>
    </source>
</reference>
<organism evidence="1 2">
    <name type="scientific">Candidatus Nomurabacteria bacterium CG1_02_43_90</name>
    <dbReference type="NCBI Taxonomy" id="1805281"/>
    <lineage>
        <taxon>Bacteria</taxon>
        <taxon>Candidatus Nomuraibacteriota</taxon>
    </lineage>
</organism>
<name>A0A1J4V250_9BACT</name>
<proteinExistence type="predicted"/>
<dbReference type="Proteomes" id="UP000181992">
    <property type="component" value="Unassembled WGS sequence"/>
</dbReference>
<protein>
    <submittedName>
        <fullName evidence="1">Uncharacterized protein</fullName>
    </submittedName>
</protein>